<dbReference type="InterPro" id="IPR041983">
    <property type="entry name" value="ADA2-like_ZZ"/>
</dbReference>
<dbReference type="SUPFAM" id="SSF57850">
    <property type="entry name" value="RING/U-box"/>
    <property type="match status" value="1"/>
</dbReference>
<dbReference type="PROSITE" id="PS51294">
    <property type="entry name" value="HTH_MYB"/>
    <property type="match status" value="1"/>
</dbReference>
<dbReference type="InterPro" id="IPR016827">
    <property type="entry name" value="Ada2/TADA2"/>
</dbReference>
<keyword evidence="4" id="KW-0862">Zinc</keyword>
<dbReference type="Proteomes" id="UP000515163">
    <property type="component" value="Unplaced"/>
</dbReference>
<evidence type="ECO:0000256" key="6">
    <source>
        <dbReference type="ARBA" id="ARBA00023163"/>
    </source>
</evidence>
<feature type="domain" description="SANT" evidence="13">
    <location>
        <begin position="60"/>
        <end position="112"/>
    </location>
</feature>
<evidence type="ECO:0000259" key="14">
    <source>
        <dbReference type="PROSITE" id="PS51294"/>
    </source>
</evidence>
<evidence type="ECO:0000256" key="1">
    <source>
        <dbReference type="ARBA" id="ARBA00004123"/>
    </source>
</evidence>
<feature type="domain" description="ZZ-type" evidence="12">
    <location>
        <begin position="3"/>
        <end position="58"/>
    </location>
</feature>
<dbReference type="SMART" id="SM00291">
    <property type="entry name" value="ZnF_ZZ"/>
    <property type="match status" value="1"/>
</dbReference>
<feature type="compositionally biased region" description="Polar residues" evidence="10">
    <location>
        <begin position="332"/>
        <end position="347"/>
    </location>
</feature>
<dbReference type="CDD" id="cd02335">
    <property type="entry name" value="ZZ_ADA2"/>
    <property type="match status" value="1"/>
</dbReference>
<evidence type="ECO:0000256" key="9">
    <source>
        <dbReference type="PROSITE-ProRule" id="PRU00228"/>
    </source>
</evidence>
<dbReference type="SMART" id="SM00717">
    <property type="entry name" value="SANT"/>
    <property type="match status" value="1"/>
</dbReference>
<dbReference type="PROSITE" id="PS50090">
    <property type="entry name" value="MYB_LIKE"/>
    <property type="match status" value="1"/>
</dbReference>
<evidence type="ECO:0000313" key="15">
    <source>
        <dbReference type="Proteomes" id="UP000515163"/>
    </source>
</evidence>
<dbReference type="InterPro" id="IPR000433">
    <property type="entry name" value="Znf_ZZ"/>
</dbReference>
<dbReference type="InterPro" id="IPR017930">
    <property type="entry name" value="Myb_dom"/>
</dbReference>
<dbReference type="GO" id="GO:0003682">
    <property type="term" value="F:chromatin binding"/>
    <property type="evidence" value="ECO:0007669"/>
    <property type="project" value="TreeGrafter"/>
</dbReference>
<evidence type="ECO:0000313" key="16">
    <source>
        <dbReference type="RefSeq" id="XP_031564874.1"/>
    </source>
</evidence>
<dbReference type="SUPFAM" id="SSF46689">
    <property type="entry name" value="Homeodomain-like"/>
    <property type="match status" value="2"/>
</dbReference>
<feature type="domain" description="Myb-like" evidence="11">
    <location>
        <begin position="65"/>
        <end position="108"/>
    </location>
</feature>
<feature type="domain" description="HTH myb-type" evidence="14">
    <location>
        <begin position="65"/>
        <end position="112"/>
    </location>
</feature>
<proteinExistence type="predicted"/>
<evidence type="ECO:0000256" key="5">
    <source>
        <dbReference type="ARBA" id="ARBA00023015"/>
    </source>
</evidence>
<dbReference type="InterPro" id="IPR055141">
    <property type="entry name" value="TADA2A_B-like_dom"/>
</dbReference>
<keyword evidence="5 8" id="KW-0805">Transcription regulation</keyword>
<keyword evidence="3 9" id="KW-0863">Zinc-finger</keyword>
<dbReference type="KEGG" id="aten:116300202"/>
<evidence type="ECO:0000256" key="4">
    <source>
        <dbReference type="ARBA" id="ARBA00022833"/>
    </source>
</evidence>
<evidence type="ECO:0000259" key="12">
    <source>
        <dbReference type="PROSITE" id="PS50135"/>
    </source>
</evidence>
<dbReference type="FunFam" id="3.30.60.90:FF:000008">
    <property type="entry name" value="Transcriptional adapter 2"/>
    <property type="match status" value="1"/>
</dbReference>
<dbReference type="Gene3D" id="1.10.10.10">
    <property type="entry name" value="Winged helix-like DNA-binding domain superfamily/Winged helix DNA-binding domain"/>
    <property type="match status" value="1"/>
</dbReference>
<feature type="region of interest" description="Disordered" evidence="10">
    <location>
        <begin position="308"/>
        <end position="355"/>
    </location>
</feature>
<keyword evidence="7 8" id="KW-0539">Nucleus</keyword>
<dbReference type="PIRSF" id="PIRSF025024">
    <property type="entry name" value="Transcriptional_adaptor_2"/>
    <property type="match status" value="1"/>
</dbReference>
<evidence type="ECO:0000256" key="3">
    <source>
        <dbReference type="ARBA" id="ARBA00022771"/>
    </source>
</evidence>
<name>A0A6P8I8J2_ACTTE</name>
<dbReference type="GO" id="GO:0003713">
    <property type="term" value="F:transcription coactivator activity"/>
    <property type="evidence" value="ECO:0007669"/>
    <property type="project" value="InterPro"/>
</dbReference>
<dbReference type="RefSeq" id="XP_031564874.1">
    <property type="nucleotide sequence ID" value="XM_031709014.1"/>
</dbReference>
<dbReference type="FunCoup" id="A0A6P8I8J2">
    <property type="interactions" value="949"/>
</dbReference>
<dbReference type="Pfam" id="PF22941">
    <property type="entry name" value="TADA2A-like_3rd"/>
    <property type="match status" value="1"/>
</dbReference>
<reference evidence="16" key="1">
    <citation type="submission" date="2025-08" db="UniProtKB">
        <authorList>
            <consortium name="RefSeq"/>
        </authorList>
    </citation>
    <scope>IDENTIFICATION</scope>
    <source>
        <tissue evidence="16">Tentacle</tissue>
    </source>
</reference>
<gene>
    <name evidence="16" type="primary">LOC116300202</name>
</gene>
<dbReference type="GO" id="GO:0005634">
    <property type="term" value="C:nucleus"/>
    <property type="evidence" value="ECO:0007669"/>
    <property type="project" value="UniProtKB-SubCell"/>
</dbReference>
<evidence type="ECO:0000256" key="10">
    <source>
        <dbReference type="SAM" id="MobiDB-lite"/>
    </source>
</evidence>
<dbReference type="GO" id="GO:0070461">
    <property type="term" value="C:SAGA-type complex"/>
    <property type="evidence" value="ECO:0007669"/>
    <property type="project" value="TreeGrafter"/>
</dbReference>
<dbReference type="GO" id="GO:0006338">
    <property type="term" value="P:chromatin remodeling"/>
    <property type="evidence" value="ECO:0007669"/>
    <property type="project" value="TreeGrafter"/>
</dbReference>
<evidence type="ECO:0000256" key="7">
    <source>
        <dbReference type="ARBA" id="ARBA00023242"/>
    </source>
</evidence>
<dbReference type="Gene3D" id="1.10.10.60">
    <property type="entry name" value="Homeodomain-like"/>
    <property type="match status" value="1"/>
</dbReference>
<dbReference type="InterPro" id="IPR036388">
    <property type="entry name" value="WH-like_DNA-bd_sf"/>
</dbReference>
<dbReference type="FunFam" id="1.10.10.60:FF:000110">
    <property type="entry name" value="Transcriptional adapter"/>
    <property type="match status" value="1"/>
</dbReference>
<dbReference type="InterPro" id="IPR009057">
    <property type="entry name" value="Homeodomain-like_sf"/>
</dbReference>
<dbReference type="OrthoDB" id="270417at2759"/>
<dbReference type="InterPro" id="IPR001005">
    <property type="entry name" value="SANT/Myb"/>
</dbReference>
<dbReference type="GeneID" id="116300202"/>
<dbReference type="PROSITE" id="PS01357">
    <property type="entry name" value="ZF_ZZ_1"/>
    <property type="match status" value="1"/>
</dbReference>
<dbReference type="GO" id="GO:0008270">
    <property type="term" value="F:zinc ion binding"/>
    <property type="evidence" value="ECO:0007669"/>
    <property type="project" value="UniProtKB-KW"/>
</dbReference>
<protein>
    <recommendedName>
        <fullName evidence="8">Transcriptional adapter</fullName>
    </recommendedName>
</protein>
<dbReference type="InterPro" id="IPR017884">
    <property type="entry name" value="SANT_dom"/>
</dbReference>
<dbReference type="InParanoid" id="A0A6P8I8J2"/>
<dbReference type="Pfam" id="PF00249">
    <property type="entry name" value="Myb_DNA-binding"/>
    <property type="match status" value="1"/>
</dbReference>
<feature type="compositionally biased region" description="Basic residues" evidence="10">
    <location>
        <begin position="314"/>
        <end position="325"/>
    </location>
</feature>
<dbReference type="PANTHER" id="PTHR12374">
    <property type="entry name" value="TRANSCRIPTIONAL ADAPTOR 2 ADA2 -RELATED"/>
    <property type="match status" value="1"/>
</dbReference>
<keyword evidence="6 8" id="KW-0804">Transcription</keyword>
<evidence type="ECO:0000256" key="8">
    <source>
        <dbReference type="PIRNR" id="PIRNR025024"/>
    </source>
</evidence>
<comment type="subcellular location">
    <subcellularLocation>
        <location evidence="1 8">Nucleus</location>
    </subcellularLocation>
</comment>
<evidence type="ECO:0000259" key="13">
    <source>
        <dbReference type="PROSITE" id="PS51293"/>
    </source>
</evidence>
<sequence length="441" mass="51235">MAANEYHCNYCHSDCTSLRVRCAECTDFDLCLQCFCCGAEMGEHKRGHKYQLTDGGTFPMFSEDWSAEEETLLLDAIEQHGFGNWDDIADHIGTKTVAETADHYNDTYVHGDVGKASIEPFKDKIVDHTTIEGGLLSPTILNPHEQVEMSAAEQTELGYMPLRDDFEKEYDNDAETLISGLQFNKDDDDLEKDLCRQIVLRKVLEDLKIALIDMYIRRLKDRQTKKDIARQHGLIASKHKIIALRRRYCKEDREFRDATRTFARFKTPKEWEEFQNDHLREREVRIRIKELSRYRKNGITKTNVGQEFDEQRLRRERRKENKRKMVGGPTPRKTNVSMGKTQLASAESKTKKEKGSANQEFLDEIKSSSCFDLLSSREVQLCSTMQMKPGFYLTIKIIILKDNLLRRQGVQVKTRYPPNLDKSHRRTIVNYLKESGWIPSS</sequence>
<keyword evidence="2" id="KW-0479">Metal-binding</keyword>
<dbReference type="CDD" id="cd00167">
    <property type="entry name" value="SANT"/>
    <property type="match status" value="1"/>
</dbReference>
<dbReference type="AlphaFoldDB" id="A0A6P8I8J2"/>
<evidence type="ECO:0000256" key="2">
    <source>
        <dbReference type="ARBA" id="ARBA00022723"/>
    </source>
</evidence>
<accession>A0A6P8I8J2</accession>
<dbReference type="Gene3D" id="3.30.60.90">
    <property type="match status" value="1"/>
</dbReference>
<dbReference type="GO" id="GO:0006357">
    <property type="term" value="P:regulation of transcription by RNA polymerase II"/>
    <property type="evidence" value="ECO:0007669"/>
    <property type="project" value="InterPro"/>
</dbReference>
<organism evidence="15 16">
    <name type="scientific">Actinia tenebrosa</name>
    <name type="common">Australian red waratah sea anemone</name>
    <dbReference type="NCBI Taxonomy" id="6105"/>
    <lineage>
        <taxon>Eukaryota</taxon>
        <taxon>Metazoa</taxon>
        <taxon>Cnidaria</taxon>
        <taxon>Anthozoa</taxon>
        <taxon>Hexacorallia</taxon>
        <taxon>Actiniaria</taxon>
        <taxon>Actiniidae</taxon>
        <taxon>Actinia</taxon>
    </lineage>
</organism>
<dbReference type="Pfam" id="PF25299">
    <property type="entry name" value="ZZ_ADA2"/>
    <property type="match status" value="1"/>
</dbReference>
<evidence type="ECO:0000259" key="11">
    <source>
        <dbReference type="PROSITE" id="PS50090"/>
    </source>
</evidence>
<dbReference type="PANTHER" id="PTHR12374:SF63">
    <property type="entry name" value="TRANSCRIPTIONAL ADAPTER 2-BETA"/>
    <property type="match status" value="1"/>
</dbReference>
<dbReference type="PROSITE" id="PS51293">
    <property type="entry name" value="SANT"/>
    <property type="match status" value="1"/>
</dbReference>
<keyword evidence="15" id="KW-1185">Reference proteome</keyword>
<dbReference type="InterPro" id="IPR043145">
    <property type="entry name" value="Znf_ZZ_sf"/>
</dbReference>
<dbReference type="PROSITE" id="PS50135">
    <property type="entry name" value="ZF_ZZ_2"/>
    <property type="match status" value="1"/>
</dbReference>